<reference evidence="1" key="1">
    <citation type="submission" date="2013-11" db="EMBL/GenBank/DDBJ databases">
        <title>The Genome Sequence of Phytophthora parasitica CHvinca01.</title>
        <authorList>
            <consortium name="The Broad Institute Genomics Platform"/>
            <person name="Russ C."/>
            <person name="Tyler B."/>
            <person name="Panabieres F."/>
            <person name="Shan W."/>
            <person name="Tripathy S."/>
            <person name="Grunwald N."/>
            <person name="Machado M."/>
            <person name="Johnson C.S."/>
            <person name="Arredondo F."/>
            <person name="Hong C."/>
            <person name="Coffey M."/>
            <person name="Young S.K."/>
            <person name="Zeng Q."/>
            <person name="Gargeya S."/>
            <person name="Fitzgerald M."/>
            <person name="Abouelleil A."/>
            <person name="Alvarado L."/>
            <person name="Chapman S.B."/>
            <person name="Gainer-Dewar J."/>
            <person name="Goldberg J."/>
            <person name="Griggs A."/>
            <person name="Gujja S."/>
            <person name="Hansen M."/>
            <person name="Howarth C."/>
            <person name="Imamovic A."/>
            <person name="Ireland A."/>
            <person name="Larimer J."/>
            <person name="McCowan C."/>
            <person name="Murphy C."/>
            <person name="Pearson M."/>
            <person name="Poon T.W."/>
            <person name="Priest M."/>
            <person name="Roberts A."/>
            <person name="Saif S."/>
            <person name="Shea T."/>
            <person name="Sykes S."/>
            <person name="Wortman J."/>
            <person name="Nusbaum C."/>
            <person name="Birren B."/>
        </authorList>
    </citation>
    <scope>NUCLEOTIDE SEQUENCE [LARGE SCALE GENOMIC DNA]</scope>
    <source>
        <strain evidence="1">CHvinca01</strain>
    </source>
</reference>
<dbReference type="Proteomes" id="UP000054423">
    <property type="component" value="Unassembled WGS sequence"/>
</dbReference>
<proteinExistence type="predicted"/>
<evidence type="ECO:0000313" key="1">
    <source>
        <dbReference type="EMBL" id="ETL80270.1"/>
    </source>
</evidence>
<gene>
    <name evidence="1" type="ORF">L917_19226</name>
</gene>
<name>W2K7A5_PHYNI</name>
<dbReference type="EMBL" id="KI682806">
    <property type="protein sequence ID" value="ETL80270.1"/>
    <property type="molecule type" value="Genomic_DNA"/>
</dbReference>
<dbReference type="AlphaFoldDB" id="W2K7A5"/>
<protein>
    <submittedName>
        <fullName evidence="1">Uncharacterized protein</fullName>
    </submittedName>
</protein>
<organism evidence="1">
    <name type="scientific">Phytophthora nicotianae</name>
    <name type="common">Potato buckeye rot agent</name>
    <name type="synonym">Phytophthora parasitica</name>
    <dbReference type="NCBI Taxonomy" id="4792"/>
    <lineage>
        <taxon>Eukaryota</taxon>
        <taxon>Sar</taxon>
        <taxon>Stramenopiles</taxon>
        <taxon>Oomycota</taxon>
        <taxon>Peronosporomycetes</taxon>
        <taxon>Peronosporales</taxon>
        <taxon>Peronosporaceae</taxon>
        <taxon>Phytophthora</taxon>
    </lineage>
</organism>
<sequence>MPTPVTQNVATAKGVANGTLGILEYVHLPTIDLFTTAPLPQLSNCQASLQTTHSFACKGHTLLRFALGLSPNYSPCFSQRKHIRKQISSSHRLQMGSRATSKCARSSSPLYARLARSYIKSKEKHCNP</sequence>
<accession>W2K7A5</accession>